<dbReference type="GO" id="GO:0070390">
    <property type="term" value="C:transcription export complex 2"/>
    <property type="evidence" value="ECO:0007669"/>
    <property type="project" value="TreeGrafter"/>
</dbReference>
<dbReference type="InterPro" id="IPR045114">
    <property type="entry name" value="Csn12-like"/>
</dbReference>
<dbReference type="GO" id="GO:0003690">
    <property type="term" value="F:double-stranded DNA binding"/>
    <property type="evidence" value="ECO:0007669"/>
    <property type="project" value="InterPro"/>
</dbReference>
<feature type="domain" description="PCI" evidence="2">
    <location>
        <begin position="220"/>
        <end position="403"/>
    </location>
</feature>
<reference evidence="3 4" key="1">
    <citation type="journal article" date="2015" name="Fungal Genet. Biol.">
        <title>Evolution of novel wood decay mechanisms in Agaricales revealed by the genome sequences of Fistulina hepatica and Cylindrobasidium torrendii.</title>
        <authorList>
            <person name="Floudas D."/>
            <person name="Held B.W."/>
            <person name="Riley R."/>
            <person name="Nagy L.G."/>
            <person name="Koehler G."/>
            <person name="Ransdell A.S."/>
            <person name="Younus H."/>
            <person name="Chow J."/>
            <person name="Chiniquy J."/>
            <person name="Lipzen A."/>
            <person name="Tritt A."/>
            <person name="Sun H."/>
            <person name="Haridas S."/>
            <person name="LaButti K."/>
            <person name="Ohm R.A."/>
            <person name="Kues U."/>
            <person name="Blanchette R.A."/>
            <person name="Grigoriev I.V."/>
            <person name="Minto R.E."/>
            <person name="Hibbett D.S."/>
        </authorList>
    </citation>
    <scope>NUCLEOTIDE SEQUENCE [LARGE SCALE GENOMIC DNA]</scope>
    <source>
        <strain evidence="3 4">ATCC 64428</strain>
    </source>
</reference>
<gene>
    <name evidence="3" type="ORF">FISHEDRAFT_66453</name>
</gene>
<dbReference type="GO" id="GO:0006368">
    <property type="term" value="P:transcription elongation by RNA polymerase II"/>
    <property type="evidence" value="ECO:0007669"/>
    <property type="project" value="TreeGrafter"/>
</dbReference>
<dbReference type="EMBL" id="KN882030">
    <property type="protein sequence ID" value="KIY46470.1"/>
    <property type="molecule type" value="Genomic_DNA"/>
</dbReference>
<dbReference type="InterPro" id="IPR036388">
    <property type="entry name" value="WH-like_DNA-bd_sf"/>
</dbReference>
<dbReference type="GO" id="GO:0000973">
    <property type="term" value="P:post-transcriptional tethering of RNA polymerase II gene DNA at nuclear periphery"/>
    <property type="evidence" value="ECO:0007669"/>
    <property type="project" value="TreeGrafter"/>
</dbReference>
<dbReference type="OrthoDB" id="10252687at2759"/>
<dbReference type="PROSITE" id="PS50250">
    <property type="entry name" value="PCI"/>
    <property type="match status" value="1"/>
</dbReference>
<accession>A0A0D7A6X2</accession>
<dbReference type="PANTHER" id="PTHR12732:SF0">
    <property type="entry name" value="PCI DOMAIN-CONTAINING PROTEIN 2"/>
    <property type="match status" value="1"/>
</dbReference>
<name>A0A0D7A6X2_9AGAR</name>
<dbReference type="AlphaFoldDB" id="A0A0D7A6X2"/>
<sequence length="417" mass="47547">MDFPTFLTNINDALVAENGDGLAYLLRPTSPHGKALVKQFRSGQLRISLNKYRGSIQQPWDDIAIEYVLVCEHIAKKRYRDAFRGQIQLVNHFHTFFIENQGWTLPALFAVLRDLRVLAFDVRPQSIPVEADADARQSGEKSEHMEEAARTIQKAFTACVNDRVSPLDRSRVWGVYYVVGLIMKCYFRIRKISLSKNILAALEVNKHIPPLSSFPRSHQVTFRYYLGMLNFLNEDFSKAEEQLTLAFYNCCHQARDNEARILTYLIPLRLMKGHLPTSDLLEPFPALDTLFKPFVSAIRAGDLSAYDAALQASEQRLLDLALWLTLERGRELCLRGLFRKVWVASDHSTRIPISAFHTALHMSGVDVPMEEAECFVANMIYKGYLAGYISHEKQMLVLSKKNAVPRAADRPQPFLPT</sequence>
<dbReference type="Pfam" id="PF01399">
    <property type="entry name" value="PCI"/>
    <property type="match status" value="1"/>
</dbReference>
<dbReference type="PANTHER" id="PTHR12732">
    <property type="entry name" value="UNCHARACTERIZED PROTEASOME COMPONENT REGION PCI-CONTAINING"/>
    <property type="match status" value="1"/>
</dbReference>
<evidence type="ECO:0000313" key="3">
    <source>
        <dbReference type="EMBL" id="KIY46470.1"/>
    </source>
</evidence>
<dbReference type="SMART" id="SM00753">
    <property type="entry name" value="PAM"/>
    <property type="match status" value="1"/>
</dbReference>
<keyword evidence="4" id="KW-1185">Reference proteome</keyword>
<evidence type="ECO:0000313" key="4">
    <source>
        <dbReference type="Proteomes" id="UP000054144"/>
    </source>
</evidence>
<dbReference type="Proteomes" id="UP000054144">
    <property type="component" value="Unassembled WGS sequence"/>
</dbReference>
<dbReference type="InterPro" id="IPR000717">
    <property type="entry name" value="PCI_dom"/>
</dbReference>
<evidence type="ECO:0000259" key="2">
    <source>
        <dbReference type="PROSITE" id="PS50250"/>
    </source>
</evidence>
<dbReference type="Gene3D" id="1.10.10.10">
    <property type="entry name" value="Winged helix-like DNA-binding domain superfamily/Winged helix DNA-binding domain"/>
    <property type="match status" value="1"/>
</dbReference>
<dbReference type="GO" id="GO:0016973">
    <property type="term" value="P:poly(A)+ mRNA export from nucleus"/>
    <property type="evidence" value="ECO:0007669"/>
    <property type="project" value="TreeGrafter"/>
</dbReference>
<protein>
    <recommendedName>
        <fullName evidence="2">PCI domain-containing protein</fullName>
    </recommendedName>
</protein>
<proteinExistence type="inferred from homology"/>
<comment type="similarity">
    <text evidence="1">Belongs to the CSN12 family.</text>
</comment>
<evidence type="ECO:0000256" key="1">
    <source>
        <dbReference type="ARBA" id="ARBA00025771"/>
    </source>
</evidence>
<organism evidence="3 4">
    <name type="scientific">Fistulina hepatica ATCC 64428</name>
    <dbReference type="NCBI Taxonomy" id="1128425"/>
    <lineage>
        <taxon>Eukaryota</taxon>
        <taxon>Fungi</taxon>
        <taxon>Dikarya</taxon>
        <taxon>Basidiomycota</taxon>
        <taxon>Agaricomycotina</taxon>
        <taxon>Agaricomycetes</taxon>
        <taxon>Agaricomycetidae</taxon>
        <taxon>Agaricales</taxon>
        <taxon>Fistulinaceae</taxon>
        <taxon>Fistulina</taxon>
    </lineage>
</organism>
<dbReference type="GO" id="GO:0003723">
    <property type="term" value="F:RNA binding"/>
    <property type="evidence" value="ECO:0007669"/>
    <property type="project" value="InterPro"/>
</dbReference>